<keyword evidence="1" id="KW-0479">Metal-binding</keyword>
<dbReference type="PROSITE" id="PS51819">
    <property type="entry name" value="VOC"/>
    <property type="match status" value="1"/>
</dbReference>
<dbReference type="PANTHER" id="PTHR43048:SF3">
    <property type="entry name" value="METHYLMALONYL-COA EPIMERASE, MITOCHONDRIAL"/>
    <property type="match status" value="1"/>
</dbReference>
<sequence length="154" mass="16754">MPITTSQPADSASPFASWKVEHIALRVPSFEAAVAWYGEKLDFRLKHSLPLAGLTFGFLSPAGDDRISFELLAGPGADERPTYADLRSSYGLQGWHHVGLHVASVDAAVDELKRRGVAIVSEPHDVVSIGLRVAFFADPWGNLFELTEPLRSQG</sequence>
<dbReference type="Pfam" id="PF00903">
    <property type="entry name" value="Glyoxalase"/>
    <property type="match status" value="1"/>
</dbReference>
<dbReference type="PANTHER" id="PTHR43048">
    <property type="entry name" value="METHYLMALONYL-COA EPIMERASE"/>
    <property type="match status" value="1"/>
</dbReference>
<dbReference type="InterPro" id="IPR037523">
    <property type="entry name" value="VOC_core"/>
</dbReference>
<name>A0A239DFJ1_9BACT</name>
<dbReference type="GO" id="GO:0004493">
    <property type="term" value="F:methylmalonyl-CoA epimerase activity"/>
    <property type="evidence" value="ECO:0007669"/>
    <property type="project" value="TreeGrafter"/>
</dbReference>
<dbReference type="AlphaFoldDB" id="A0A239DFJ1"/>
<evidence type="ECO:0000256" key="1">
    <source>
        <dbReference type="ARBA" id="ARBA00022723"/>
    </source>
</evidence>
<feature type="domain" description="VOC" evidence="2">
    <location>
        <begin position="19"/>
        <end position="149"/>
    </location>
</feature>
<evidence type="ECO:0000259" key="2">
    <source>
        <dbReference type="PROSITE" id="PS51819"/>
    </source>
</evidence>
<dbReference type="GO" id="GO:0046491">
    <property type="term" value="P:L-methylmalonyl-CoA metabolic process"/>
    <property type="evidence" value="ECO:0007669"/>
    <property type="project" value="TreeGrafter"/>
</dbReference>
<dbReference type="InterPro" id="IPR051785">
    <property type="entry name" value="MMCE/EMCE_epimerase"/>
</dbReference>
<dbReference type="InterPro" id="IPR029068">
    <property type="entry name" value="Glyas_Bleomycin-R_OHBP_Dase"/>
</dbReference>
<accession>A0A239DFJ1</accession>
<proteinExistence type="predicted"/>
<dbReference type="SUPFAM" id="SSF54593">
    <property type="entry name" value="Glyoxalase/Bleomycin resistance protein/Dihydroxybiphenyl dioxygenase"/>
    <property type="match status" value="1"/>
</dbReference>
<gene>
    <name evidence="3" type="ORF">SAMN05421770_101443</name>
</gene>
<dbReference type="InterPro" id="IPR004360">
    <property type="entry name" value="Glyas_Fos-R_dOase_dom"/>
</dbReference>
<dbReference type="RefSeq" id="WP_089406739.1">
    <property type="nucleotide sequence ID" value="NZ_FZOU01000001.1"/>
</dbReference>
<keyword evidence="4" id="KW-1185">Reference proteome</keyword>
<evidence type="ECO:0000313" key="3">
    <source>
        <dbReference type="EMBL" id="SNS31100.1"/>
    </source>
</evidence>
<dbReference type="Proteomes" id="UP000198356">
    <property type="component" value="Unassembled WGS sequence"/>
</dbReference>
<dbReference type="Gene3D" id="3.10.180.10">
    <property type="entry name" value="2,3-Dihydroxybiphenyl 1,2-Dioxygenase, domain 1"/>
    <property type="match status" value="1"/>
</dbReference>
<reference evidence="3 4" key="1">
    <citation type="submission" date="2017-06" db="EMBL/GenBank/DDBJ databases">
        <authorList>
            <person name="Kim H.J."/>
            <person name="Triplett B.A."/>
        </authorList>
    </citation>
    <scope>NUCLEOTIDE SEQUENCE [LARGE SCALE GENOMIC DNA]</scope>
    <source>
        <strain evidence="3 4">DSM 18704</strain>
    </source>
</reference>
<dbReference type="GO" id="GO:0046872">
    <property type="term" value="F:metal ion binding"/>
    <property type="evidence" value="ECO:0007669"/>
    <property type="project" value="UniProtKB-KW"/>
</dbReference>
<evidence type="ECO:0000313" key="4">
    <source>
        <dbReference type="Proteomes" id="UP000198356"/>
    </source>
</evidence>
<organism evidence="3 4">
    <name type="scientific">Granulicella rosea</name>
    <dbReference type="NCBI Taxonomy" id="474952"/>
    <lineage>
        <taxon>Bacteria</taxon>
        <taxon>Pseudomonadati</taxon>
        <taxon>Acidobacteriota</taxon>
        <taxon>Terriglobia</taxon>
        <taxon>Terriglobales</taxon>
        <taxon>Acidobacteriaceae</taxon>
        <taxon>Granulicella</taxon>
    </lineage>
</organism>
<dbReference type="EMBL" id="FZOU01000001">
    <property type="protein sequence ID" value="SNS31100.1"/>
    <property type="molecule type" value="Genomic_DNA"/>
</dbReference>
<dbReference type="CDD" id="cd06587">
    <property type="entry name" value="VOC"/>
    <property type="match status" value="1"/>
</dbReference>
<protein>
    <submittedName>
        <fullName evidence="3">Glyoxylase I family protein</fullName>
    </submittedName>
</protein>
<dbReference type="OrthoDB" id="9814858at2"/>